<evidence type="ECO:0000313" key="2">
    <source>
        <dbReference type="EMBL" id="SDK43631.1"/>
    </source>
</evidence>
<dbReference type="AlphaFoldDB" id="A0A1G9BVY6"/>
<organism evidence="2 3">
    <name type="scientific">Aneurinibacillus migulanus</name>
    <name type="common">Bacillus migulanus</name>
    <dbReference type="NCBI Taxonomy" id="47500"/>
    <lineage>
        <taxon>Bacteria</taxon>
        <taxon>Bacillati</taxon>
        <taxon>Bacillota</taxon>
        <taxon>Bacilli</taxon>
        <taxon>Bacillales</taxon>
        <taxon>Paenibacillaceae</taxon>
        <taxon>Aneurinibacillus group</taxon>
        <taxon>Aneurinibacillus</taxon>
    </lineage>
</organism>
<reference evidence="2 3" key="1">
    <citation type="submission" date="2016-10" db="EMBL/GenBank/DDBJ databases">
        <authorList>
            <person name="de Groot N.N."/>
        </authorList>
    </citation>
    <scope>NUCLEOTIDE SEQUENCE [LARGE SCALE GENOMIC DNA]</scope>
    <source>
        <strain evidence="2 3">DSM 2895</strain>
    </source>
</reference>
<gene>
    <name evidence="2" type="ORF">SAMN04487909_15525</name>
</gene>
<keyword evidence="2" id="KW-0413">Isomerase</keyword>
<dbReference type="Gene3D" id="3.30.65.10">
    <property type="entry name" value="Bacterial Topoisomerase I, domain 1"/>
    <property type="match status" value="1"/>
</dbReference>
<dbReference type="OrthoDB" id="5782056at2"/>
<sequence>MEYILLGSILLLLFILSKSKLAKKKKRKRHEVLSQPEDKIQQKGRIGEMVVQDILSRLGNEYIGFHDIMIQGNNGNTAQIDHIVFSPYGIFVIETKAYSGYIKGYEGAKNWVQFLKKQQRYEFYNPIKQNEQHIKALRTVLNDSASMLPIVSIIVFVGTKSIEVEATRAIVIRESELLTVIRNHVNEKLTMQQTYEMVDVLQKMNIISETMREQHIKDIQKRGEQVENGICPNCGGALVERIGKYGIFFGCSGYPRCKFKVSAKHNKEAIKS</sequence>
<dbReference type="Pfam" id="PF08378">
    <property type="entry name" value="NERD"/>
    <property type="match status" value="1"/>
</dbReference>
<dbReference type="InterPro" id="IPR013498">
    <property type="entry name" value="Topo_IA_Znf"/>
</dbReference>
<feature type="domain" description="NERD" evidence="1">
    <location>
        <begin position="43"/>
        <end position="160"/>
    </location>
</feature>
<dbReference type="Pfam" id="PF01396">
    <property type="entry name" value="Zn_ribbon_Top1"/>
    <property type="match status" value="1"/>
</dbReference>
<dbReference type="RefSeq" id="WP_052812223.1">
    <property type="nucleotide sequence ID" value="NZ_BJOA01000214.1"/>
</dbReference>
<accession>A0A1G9BVY6</accession>
<proteinExistence type="predicted"/>
<dbReference type="GO" id="GO:0003916">
    <property type="term" value="F:DNA topoisomerase activity"/>
    <property type="evidence" value="ECO:0007669"/>
    <property type="project" value="InterPro"/>
</dbReference>
<dbReference type="GO" id="GO:0005694">
    <property type="term" value="C:chromosome"/>
    <property type="evidence" value="ECO:0007669"/>
    <property type="project" value="InterPro"/>
</dbReference>
<dbReference type="InterPro" id="IPR011528">
    <property type="entry name" value="NERD"/>
</dbReference>
<protein>
    <submittedName>
        <fullName evidence="2">Topoisomerase DNA binding C4 zinc finger</fullName>
    </submittedName>
</protein>
<dbReference type="GeneID" id="42305905"/>
<dbReference type="GO" id="GO:0003677">
    <property type="term" value="F:DNA binding"/>
    <property type="evidence" value="ECO:0007669"/>
    <property type="project" value="InterPro"/>
</dbReference>
<dbReference type="SUPFAM" id="SSF57783">
    <property type="entry name" value="Zinc beta-ribbon"/>
    <property type="match status" value="1"/>
</dbReference>
<dbReference type="PROSITE" id="PS50965">
    <property type="entry name" value="NERD"/>
    <property type="match status" value="1"/>
</dbReference>
<evidence type="ECO:0000313" key="3">
    <source>
        <dbReference type="Proteomes" id="UP000182836"/>
    </source>
</evidence>
<evidence type="ECO:0000259" key="1">
    <source>
        <dbReference type="PROSITE" id="PS50965"/>
    </source>
</evidence>
<dbReference type="GO" id="GO:0006265">
    <property type="term" value="P:DNA topological change"/>
    <property type="evidence" value="ECO:0007669"/>
    <property type="project" value="InterPro"/>
</dbReference>
<dbReference type="EMBL" id="FNED01000055">
    <property type="protein sequence ID" value="SDK43631.1"/>
    <property type="molecule type" value="Genomic_DNA"/>
</dbReference>
<dbReference type="Proteomes" id="UP000182836">
    <property type="component" value="Unassembled WGS sequence"/>
</dbReference>
<name>A0A1G9BVY6_ANEMI</name>